<dbReference type="AlphaFoldDB" id="A0AA85B1C6"/>
<evidence type="ECO:0000313" key="2">
    <source>
        <dbReference type="Proteomes" id="UP000050791"/>
    </source>
</evidence>
<proteinExistence type="predicted"/>
<accession>A0AA85B1C6</accession>
<dbReference type="Proteomes" id="UP000050791">
    <property type="component" value="Unassembled WGS sequence"/>
</dbReference>
<organism evidence="2 3">
    <name type="scientific">Schistosoma mattheei</name>
    <dbReference type="NCBI Taxonomy" id="31246"/>
    <lineage>
        <taxon>Eukaryota</taxon>
        <taxon>Metazoa</taxon>
        <taxon>Spiralia</taxon>
        <taxon>Lophotrochozoa</taxon>
        <taxon>Platyhelminthes</taxon>
        <taxon>Trematoda</taxon>
        <taxon>Digenea</taxon>
        <taxon>Strigeidida</taxon>
        <taxon>Schistosomatoidea</taxon>
        <taxon>Schistosomatidae</taxon>
        <taxon>Schistosoma</taxon>
    </lineage>
</organism>
<evidence type="ECO:0000313" key="3">
    <source>
        <dbReference type="WBParaSite" id="SMTH1_23320.1"/>
    </source>
</evidence>
<feature type="compositionally biased region" description="Low complexity" evidence="1">
    <location>
        <begin position="266"/>
        <end position="281"/>
    </location>
</feature>
<sequence>MTEILVRTEAISKQKAVAQEKRAVELSNNSSALTILLQNKLKRSKSRGSIFIKGKQVYEDPKLITELFSEHFCFSLTNEKPFNDSEPIPVTPCEITNVEFSVQNISKAISTLKHSYTDGPDGIPSSMLKRGGDDISNLVCTEMTLRAGASNISVRAWRRYFTLSSVDAVIELMREVFISCGVVFSDEQTGMKHLETNTINNSEMCDIGVDSSIKEPNLAFISIVLGYIENHLTSSTSEDFDSIKLKNTLHRKLVSRRKENLPQNYPRSRSSSLTKSQSPLSVHLETPEEQSEGSNDHLELNNKLSSLPRSLSSNVFLQEAIHESPVCRRRARRFGSARRVRQQNESEISASAATAIKSPLTIAAKDEPLQILTDIPVRKRRRFSDSTIPNSAFPCLTFDELERLYLDFYNLITNSPKLKPFVADTISFY</sequence>
<protein>
    <submittedName>
        <fullName evidence="3">Uncharacterized protein</fullName>
    </submittedName>
</protein>
<reference evidence="3" key="1">
    <citation type="submission" date="2023-11" db="UniProtKB">
        <authorList>
            <consortium name="WormBaseParasite"/>
        </authorList>
    </citation>
    <scope>IDENTIFICATION</scope>
</reference>
<feature type="region of interest" description="Disordered" evidence="1">
    <location>
        <begin position="255"/>
        <end position="300"/>
    </location>
</feature>
<evidence type="ECO:0000256" key="1">
    <source>
        <dbReference type="SAM" id="MobiDB-lite"/>
    </source>
</evidence>
<dbReference type="WBParaSite" id="SMTH1_23320.1">
    <property type="protein sequence ID" value="SMTH1_23320.1"/>
    <property type="gene ID" value="SMTH1_23320"/>
</dbReference>
<name>A0AA85B1C6_9TREM</name>